<keyword evidence="1" id="KW-1133">Transmembrane helix</keyword>
<dbReference type="AlphaFoldDB" id="A0A1M7H8K1"/>
<keyword evidence="3" id="KW-1185">Reference proteome</keyword>
<keyword evidence="1" id="KW-0812">Transmembrane</keyword>
<proteinExistence type="predicted"/>
<reference evidence="2 3" key="1">
    <citation type="submission" date="2016-11" db="EMBL/GenBank/DDBJ databases">
        <authorList>
            <person name="Jaros S."/>
            <person name="Januszkiewicz K."/>
            <person name="Wedrychowicz H."/>
        </authorList>
    </citation>
    <scope>NUCLEOTIDE SEQUENCE [LARGE SCALE GENOMIC DNA]</scope>
    <source>
        <strain evidence="2 3">DSM 16010</strain>
    </source>
</reference>
<keyword evidence="1" id="KW-0472">Membrane</keyword>
<organism evidence="2 3">
    <name type="scientific">Lacicoccus alkaliphilus DSM 16010</name>
    <dbReference type="NCBI Taxonomy" id="1123231"/>
    <lineage>
        <taxon>Bacteria</taxon>
        <taxon>Bacillati</taxon>
        <taxon>Bacillota</taxon>
        <taxon>Bacilli</taxon>
        <taxon>Bacillales</taxon>
        <taxon>Salinicoccaceae</taxon>
        <taxon>Lacicoccus</taxon>
    </lineage>
</organism>
<sequence>MRKIIATVLFFIGTVIMLGTMTITPEAWIIPSYIGVALLFIVGMYMSYTAEL</sequence>
<evidence type="ECO:0000313" key="2">
    <source>
        <dbReference type="EMBL" id="SHM24785.1"/>
    </source>
</evidence>
<dbReference type="STRING" id="1123231.SAMN02745189_01824"/>
<dbReference type="RefSeq" id="WP_178138256.1">
    <property type="nucleotide sequence ID" value="NZ_FRCF01000007.1"/>
</dbReference>
<accession>A0A1M7H8K1</accession>
<protein>
    <submittedName>
        <fullName evidence="2">Uncharacterized protein</fullName>
    </submittedName>
</protein>
<evidence type="ECO:0000313" key="3">
    <source>
        <dbReference type="Proteomes" id="UP000184206"/>
    </source>
</evidence>
<dbReference type="EMBL" id="FRCF01000007">
    <property type="protein sequence ID" value="SHM24785.1"/>
    <property type="molecule type" value="Genomic_DNA"/>
</dbReference>
<name>A0A1M7H8K1_9BACL</name>
<gene>
    <name evidence="2" type="ORF">SAMN02745189_01824</name>
</gene>
<dbReference type="Proteomes" id="UP000184206">
    <property type="component" value="Unassembled WGS sequence"/>
</dbReference>
<evidence type="ECO:0000256" key="1">
    <source>
        <dbReference type="SAM" id="Phobius"/>
    </source>
</evidence>
<feature type="transmembrane region" description="Helical" evidence="1">
    <location>
        <begin position="27"/>
        <end position="48"/>
    </location>
</feature>